<dbReference type="InterPro" id="IPR017853">
    <property type="entry name" value="GH"/>
</dbReference>
<evidence type="ECO:0000313" key="10">
    <source>
        <dbReference type="Proteomes" id="UP000197138"/>
    </source>
</evidence>
<keyword evidence="11" id="KW-1185">Reference proteome</keyword>
<proteinExistence type="inferred from homology"/>
<dbReference type="OrthoDB" id="941679at2759"/>
<dbReference type="AlphaFoldDB" id="A0A218X153"/>
<dbReference type="SUPFAM" id="SSF51445">
    <property type="entry name" value="(Trans)glycosidases"/>
    <property type="match status" value="1"/>
</dbReference>
<evidence type="ECO:0000256" key="5">
    <source>
        <dbReference type="ARBA" id="ARBA00023295"/>
    </source>
</evidence>
<dbReference type="Gene3D" id="3.20.20.80">
    <property type="entry name" value="Glycosidases"/>
    <property type="match status" value="1"/>
</dbReference>
<dbReference type="EC" id="3.2.1.39" evidence="3"/>
<reference evidence="12" key="4">
    <citation type="submission" date="2025-04" db="UniProtKB">
        <authorList>
            <consortium name="RefSeq"/>
        </authorList>
    </citation>
    <scope>IDENTIFICATION</scope>
    <source>
        <tissue evidence="12">Leaf</tissue>
    </source>
</reference>
<evidence type="ECO:0000313" key="11">
    <source>
        <dbReference type="Proteomes" id="UP000515151"/>
    </source>
</evidence>
<dbReference type="Proteomes" id="UP000515151">
    <property type="component" value="Chromosome 2"/>
</dbReference>
<dbReference type="PROSITE" id="PS00587">
    <property type="entry name" value="GLYCOSYL_HYDROL_F17"/>
    <property type="match status" value="1"/>
</dbReference>
<evidence type="ECO:0000313" key="12">
    <source>
        <dbReference type="RefSeq" id="XP_031382858.1"/>
    </source>
</evidence>
<accession>A0A218X153</accession>
<reference evidence="10" key="1">
    <citation type="journal article" date="2017" name="Plant J.">
        <title>The pomegranate (Punica granatum L.) genome and the genomics of punicalagin biosynthesis.</title>
        <authorList>
            <person name="Qin G."/>
            <person name="Xu C."/>
            <person name="Ming R."/>
            <person name="Tang H."/>
            <person name="Guyot R."/>
            <person name="Kramer E.M."/>
            <person name="Hu Y."/>
            <person name="Yi X."/>
            <person name="Qi Y."/>
            <person name="Xu X."/>
            <person name="Gao Z."/>
            <person name="Pan H."/>
            <person name="Jian J."/>
            <person name="Tian Y."/>
            <person name="Yue Z."/>
            <person name="Xu Y."/>
        </authorList>
    </citation>
    <scope>NUCLEOTIDE SEQUENCE [LARGE SCALE GENOMIC DNA]</scope>
    <source>
        <strain evidence="10">cv. Dabenzi</strain>
    </source>
</reference>
<comment type="catalytic activity">
    <reaction evidence="1">
        <text>Hydrolysis of (1-&gt;3)-beta-D-glucosidic linkages in (1-&gt;3)-beta-D-glucans.</text>
        <dbReference type="EC" id="3.2.1.39"/>
    </reaction>
</comment>
<evidence type="ECO:0000256" key="3">
    <source>
        <dbReference type="ARBA" id="ARBA00012780"/>
    </source>
</evidence>
<dbReference type="InterPro" id="IPR044965">
    <property type="entry name" value="Glyco_hydro_17_plant"/>
</dbReference>
<dbReference type="GO" id="GO:0042973">
    <property type="term" value="F:glucan endo-1,3-beta-D-glucosidase activity"/>
    <property type="evidence" value="ECO:0007669"/>
    <property type="project" value="UniProtKB-EC"/>
</dbReference>
<reference evidence="9" key="2">
    <citation type="submission" date="2017-06" db="EMBL/GenBank/DDBJ databases">
        <title>The pomegranate genome and the genomics of punicalagin biosynthesis.</title>
        <authorList>
            <person name="Xu C."/>
        </authorList>
    </citation>
    <scope>NUCLEOTIDE SEQUENCE [LARGE SCALE GENOMIC DNA]</scope>
    <source>
        <tissue evidence="9">Fresh leaf</tissue>
    </source>
</reference>
<comment type="similarity">
    <text evidence="2 6">Belongs to the glycosyl hydrolase 17 family.</text>
</comment>
<dbReference type="PANTHER" id="PTHR32227">
    <property type="entry name" value="GLUCAN ENDO-1,3-BETA-GLUCOSIDASE BG1-RELATED-RELATED"/>
    <property type="match status" value="1"/>
</dbReference>
<evidence type="ECO:0000313" key="9">
    <source>
        <dbReference type="EMBL" id="OWM78925.1"/>
    </source>
</evidence>
<evidence type="ECO:0000256" key="7">
    <source>
        <dbReference type="RuleBase" id="RU004336"/>
    </source>
</evidence>
<dbReference type="FunFam" id="3.20.20.80:FF:000010">
    <property type="entry name" value="glucan endo-1,3-beta-glucosidase, basic"/>
    <property type="match status" value="1"/>
</dbReference>
<dbReference type="GeneID" id="116197010"/>
<reference evidence="11" key="3">
    <citation type="journal article" date="2020" name="Plant Biotechnol. J.">
        <title>The pomegranate (Punica granatum L.) draft genome dissects genetic divergence between soft- and hard-seeded cultivars.</title>
        <authorList>
            <person name="Luo X."/>
            <person name="Li H."/>
            <person name="Wu Z."/>
            <person name="Yao W."/>
            <person name="Zhao P."/>
            <person name="Cao D."/>
            <person name="Yu H."/>
            <person name="Li K."/>
            <person name="Poudel K."/>
            <person name="Zhao D."/>
            <person name="Zhang F."/>
            <person name="Xia X."/>
            <person name="Chen L."/>
            <person name="Wang Q."/>
            <person name="Jing D."/>
            <person name="Cao S."/>
        </authorList>
    </citation>
    <scope>NUCLEOTIDE SEQUENCE [LARGE SCALE GENOMIC DNA]</scope>
</reference>
<protein>
    <recommendedName>
        <fullName evidence="3">glucan endo-1,3-beta-D-glucosidase</fullName>
        <ecNumber evidence="3">3.2.1.39</ecNumber>
    </recommendedName>
</protein>
<keyword evidence="5 7" id="KW-0326">Glycosidase</keyword>
<keyword evidence="8" id="KW-0732">Signal</keyword>
<dbReference type="GO" id="GO:0005975">
    <property type="term" value="P:carbohydrate metabolic process"/>
    <property type="evidence" value="ECO:0007669"/>
    <property type="project" value="InterPro"/>
</dbReference>
<dbReference type="Pfam" id="PF00332">
    <property type="entry name" value="Glyco_hydro_17"/>
    <property type="match status" value="1"/>
</dbReference>
<keyword evidence="4 7" id="KW-0378">Hydrolase</keyword>
<evidence type="ECO:0000256" key="8">
    <source>
        <dbReference type="SAM" id="SignalP"/>
    </source>
</evidence>
<organism evidence="9 10">
    <name type="scientific">Punica granatum</name>
    <name type="common">Pomegranate</name>
    <dbReference type="NCBI Taxonomy" id="22663"/>
    <lineage>
        <taxon>Eukaryota</taxon>
        <taxon>Viridiplantae</taxon>
        <taxon>Streptophyta</taxon>
        <taxon>Embryophyta</taxon>
        <taxon>Tracheophyta</taxon>
        <taxon>Spermatophyta</taxon>
        <taxon>Magnoliopsida</taxon>
        <taxon>eudicotyledons</taxon>
        <taxon>Gunneridae</taxon>
        <taxon>Pentapetalae</taxon>
        <taxon>rosids</taxon>
        <taxon>malvids</taxon>
        <taxon>Myrtales</taxon>
        <taxon>Lythraceae</taxon>
        <taxon>Punica</taxon>
    </lineage>
</organism>
<gene>
    <name evidence="12" type="primary">LOC116197010</name>
    <name evidence="9" type="ORF">CDL15_Pgr003096</name>
</gene>
<dbReference type="RefSeq" id="XP_031382858.1">
    <property type="nucleotide sequence ID" value="XM_031526998.1"/>
</dbReference>
<evidence type="ECO:0000256" key="6">
    <source>
        <dbReference type="RuleBase" id="RU004335"/>
    </source>
</evidence>
<dbReference type="Proteomes" id="UP000197138">
    <property type="component" value="Unassembled WGS sequence"/>
</dbReference>
<name>A0A218X153_PUNGR</name>
<dbReference type="EMBL" id="MTKT01002492">
    <property type="protein sequence ID" value="OWM78925.1"/>
    <property type="molecule type" value="Genomic_DNA"/>
</dbReference>
<evidence type="ECO:0000256" key="1">
    <source>
        <dbReference type="ARBA" id="ARBA00000382"/>
    </source>
</evidence>
<sequence>MAKSFYVSCVLSLGLLLAIVQETEAQVGVCYGMLGDNLPSPQEVIGLCKKYNIQRMRLYDPIQAALQALRGTNIEVMLGVPNSDLQRLASNQSNANKWVQNNVLNYRDVKFRYIVVGNEVVAANYVAQFLVPAMQNVQNAIANAGKAGQIKVSTSISLAMIGESYPPSMGSFKGAEGPVIDPIIHLLLKNQAPLLVNIYPYFVYAASTPSTSLDYALFTAKSVIINDGPLEYQNLFDAMLDTVYSALERKNAGSLRVVVSESGWPSNGGVEASVGNARTYNTNLVQHMKGGTPKRPGGPIETYIFAMFDENQRIPELEKSWGLFLPNRQPKYPIFGTTDECSGKMEWYGVKSNRHFPFYSNSLFGCTCNG</sequence>
<feature type="chain" id="PRO_5044569062" description="glucan endo-1,3-beta-D-glucosidase" evidence="8">
    <location>
        <begin position="26"/>
        <end position="370"/>
    </location>
</feature>
<evidence type="ECO:0000256" key="4">
    <source>
        <dbReference type="ARBA" id="ARBA00022801"/>
    </source>
</evidence>
<dbReference type="InterPro" id="IPR000490">
    <property type="entry name" value="Glyco_hydro_17"/>
</dbReference>
<evidence type="ECO:0000256" key="2">
    <source>
        <dbReference type="ARBA" id="ARBA00008773"/>
    </source>
</evidence>
<feature type="signal peptide" evidence="8">
    <location>
        <begin position="1"/>
        <end position="25"/>
    </location>
</feature>